<organism evidence="2 3">
    <name type="scientific">Ilyodon furcidens</name>
    <name type="common">goldbreast splitfin</name>
    <dbReference type="NCBI Taxonomy" id="33524"/>
    <lineage>
        <taxon>Eukaryota</taxon>
        <taxon>Metazoa</taxon>
        <taxon>Chordata</taxon>
        <taxon>Craniata</taxon>
        <taxon>Vertebrata</taxon>
        <taxon>Euteleostomi</taxon>
        <taxon>Actinopterygii</taxon>
        <taxon>Neopterygii</taxon>
        <taxon>Teleostei</taxon>
        <taxon>Neoteleostei</taxon>
        <taxon>Acanthomorphata</taxon>
        <taxon>Ovalentaria</taxon>
        <taxon>Atherinomorphae</taxon>
        <taxon>Cyprinodontiformes</taxon>
        <taxon>Goodeidae</taxon>
        <taxon>Ilyodon</taxon>
    </lineage>
</organism>
<evidence type="ECO:0000313" key="2">
    <source>
        <dbReference type="EMBL" id="MEQ2229096.1"/>
    </source>
</evidence>
<dbReference type="Proteomes" id="UP001482620">
    <property type="component" value="Unassembled WGS sequence"/>
</dbReference>
<name>A0ABV0T8M7_9TELE</name>
<accession>A0ABV0T8M7</accession>
<keyword evidence="3" id="KW-1185">Reference proteome</keyword>
<sequence>MAAKRTQIIIPPPPRCWCEYAVCSFSKHEAVLYGPTSLLWSHLAIVLEVFCFVQICYRIHFRMKMLSPRVLSNNQSVFFWDIHSWKDWMLSICDLIFLSVQMV</sequence>
<comment type="caution">
    <text evidence="2">The sequence shown here is derived from an EMBL/GenBank/DDBJ whole genome shotgun (WGS) entry which is preliminary data.</text>
</comment>
<gene>
    <name evidence="2" type="ORF">ILYODFUR_015394</name>
</gene>
<reference evidence="2 3" key="1">
    <citation type="submission" date="2021-06" db="EMBL/GenBank/DDBJ databases">
        <authorList>
            <person name="Palmer J.M."/>
        </authorList>
    </citation>
    <scope>NUCLEOTIDE SEQUENCE [LARGE SCALE GENOMIC DNA]</scope>
    <source>
        <strain evidence="3">if_2019</strain>
        <tissue evidence="2">Muscle</tissue>
    </source>
</reference>
<protein>
    <submittedName>
        <fullName evidence="2">Uncharacterized protein</fullName>
    </submittedName>
</protein>
<dbReference type="EMBL" id="JAHRIQ010024519">
    <property type="protein sequence ID" value="MEQ2229096.1"/>
    <property type="molecule type" value="Genomic_DNA"/>
</dbReference>
<proteinExistence type="predicted"/>
<keyword evidence="1" id="KW-0812">Transmembrane</keyword>
<keyword evidence="1" id="KW-0472">Membrane</keyword>
<evidence type="ECO:0000256" key="1">
    <source>
        <dbReference type="SAM" id="Phobius"/>
    </source>
</evidence>
<evidence type="ECO:0000313" key="3">
    <source>
        <dbReference type="Proteomes" id="UP001482620"/>
    </source>
</evidence>
<feature type="transmembrane region" description="Helical" evidence="1">
    <location>
        <begin position="39"/>
        <end position="59"/>
    </location>
</feature>
<keyword evidence="1" id="KW-1133">Transmembrane helix</keyword>